<name>A0A0D0PLQ4_PSEFL</name>
<dbReference type="InterPro" id="IPR004385">
    <property type="entry name" value="NDP_pyrophosphatase"/>
</dbReference>
<dbReference type="GO" id="GO:0046872">
    <property type="term" value="F:metal ion binding"/>
    <property type="evidence" value="ECO:0007669"/>
    <property type="project" value="UniProtKB-KW"/>
</dbReference>
<comment type="subunit">
    <text evidence="4">Homodimer.</text>
</comment>
<dbReference type="InterPro" id="IPR000086">
    <property type="entry name" value="NUDIX_hydrolase_dom"/>
</dbReference>
<feature type="domain" description="Nudix hydrolase" evidence="13">
    <location>
        <begin position="49"/>
        <end position="187"/>
    </location>
</feature>
<dbReference type="AlphaFoldDB" id="A0A0D0PLQ4"/>
<dbReference type="GO" id="GO:0006753">
    <property type="term" value="P:nucleoside phosphate metabolic process"/>
    <property type="evidence" value="ECO:0007669"/>
    <property type="project" value="TreeGrafter"/>
</dbReference>
<feature type="binding site" evidence="11">
    <location>
        <position position="109"/>
    </location>
    <ligand>
        <name>Mg(2+)</name>
        <dbReference type="ChEBI" id="CHEBI:18420"/>
        <label>1</label>
    </ligand>
</feature>
<evidence type="ECO:0000256" key="12">
    <source>
        <dbReference type="PIRSR" id="PIRSR604385-3"/>
    </source>
</evidence>
<evidence type="ECO:0000256" key="8">
    <source>
        <dbReference type="ARBA" id="ARBA00022842"/>
    </source>
</evidence>
<evidence type="ECO:0000313" key="14">
    <source>
        <dbReference type="EMBL" id="KIQ61437.1"/>
    </source>
</evidence>
<dbReference type="CDD" id="cd24157">
    <property type="entry name" value="NUDIX_GDPMK"/>
    <property type="match status" value="1"/>
</dbReference>
<evidence type="ECO:0000256" key="2">
    <source>
        <dbReference type="ARBA" id="ARBA00001946"/>
    </source>
</evidence>
<dbReference type="EMBL" id="JXNZ01000001">
    <property type="protein sequence ID" value="KIQ61437.1"/>
    <property type="molecule type" value="Genomic_DNA"/>
</dbReference>
<proteinExistence type="inferred from homology"/>
<feature type="binding site" evidence="11">
    <location>
        <position position="105"/>
    </location>
    <ligand>
        <name>Mg(2+)</name>
        <dbReference type="ChEBI" id="CHEBI:18420"/>
        <label>1</label>
    </ligand>
</feature>
<evidence type="ECO:0000256" key="6">
    <source>
        <dbReference type="ARBA" id="ARBA00022723"/>
    </source>
</evidence>
<dbReference type="Gene3D" id="3.90.79.10">
    <property type="entry name" value="Nucleoside Triphosphate Pyrophosphohydrolase"/>
    <property type="match status" value="1"/>
</dbReference>
<dbReference type="Proteomes" id="UP000032101">
    <property type="component" value="Unassembled WGS sequence"/>
</dbReference>
<comment type="similarity">
    <text evidence="3">Belongs to the Nudix hydrolase family. NudK subfamily.</text>
</comment>
<feature type="binding site" evidence="11">
    <location>
        <position position="158"/>
    </location>
    <ligand>
        <name>Mg(2+)</name>
        <dbReference type="ChEBI" id="CHEBI:18420"/>
        <label>1</label>
    </ligand>
</feature>
<keyword evidence="6 11" id="KW-0479">Metal-binding</keyword>
<dbReference type="PATRIC" id="fig|294.124.peg.4"/>
<gene>
    <name evidence="14" type="ORF">RL74_00015</name>
</gene>
<dbReference type="NCBIfam" id="TIGR00052">
    <property type="entry name" value="nudix-type nucleoside diphosphatase, YffH/AdpP family"/>
    <property type="match status" value="1"/>
</dbReference>
<evidence type="ECO:0000256" key="9">
    <source>
        <dbReference type="ARBA" id="ARBA00032162"/>
    </source>
</evidence>
<evidence type="ECO:0000256" key="1">
    <source>
        <dbReference type="ARBA" id="ARBA00000847"/>
    </source>
</evidence>
<comment type="cofactor">
    <cofactor evidence="2 11">
        <name>Mg(2+)</name>
        <dbReference type="ChEBI" id="CHEBI:18420"/>
    </cofactor>
</comment>
<evidence type="ECO:0000256" key="10">
    <source>
        <dbReference type="ARBA" id="ARBA00032272"/>
    </source>
</evidence>
<dbReference type="OrthoDB" id="5292471at2"/>
<evidence type="ECO:0000256" key="4">
    <source>
        <dbReference type="ARBA" id="ARBA00011738"/>
    </source>
</evidence>
<comment type="catalytic activity">
    <reaction evidence="1">
        <text>GDP-alpha-D-mannose + H2O = alpha-D-mannose 1-phosphate + GMP + 2 H(+)</text>
        <dbReference type="Rhea" id="RHEA:27978"/>
        <dbReference type="ChEBI" id="CHEBI:15377"/>
        <dbReference type="ChEBI" id="CHEBI:15378"/>
        <dbReference type="ChEBI" id="CHEBI:57527"/>
        <dbReference type="ChEBI" id="CHEBI:58115"/>
        <dbReference type="ChEBI" id="CHEBI:58409"/>
    </reaction>
</comment>
<dbReference type="NCBIfam" id="NF011585">
    <property type="entry name" value="PRK15009.1"/>
    <property type="match status" value="1"/>
</dbReference>
<protein>
    <recommendedName>
        <fullName evidence="5">GDP-mannose pyrophosphatase</fullName>
    </recommendedName>
    <alternativeName>
        <fullName evidence="9">GDP-mannose hydrolase</fullName>
    </alternativeName>
    <alternativeName>
        <fullName evidence="10">GDPMK</fullName>
    </alternativeName>
</protein>
<dbReference type="GO" id="GO:0019693">
    <property type="term" value="P:ribose phosphate metabolic process"/>
    <property type="evidence" value="ECO:0007669"/>
    <property type="project" value="TreeGrafter"/>
</dbReference>
<evidence type="ECO:0000256" key="11">
    <source>
        <dbReference type="PIRSR" id="PIRSR604385-2"/>
    </source>
</evidence>
<dbReference type="FunFam" id="3.90.79.10:FF:000010">
    <property type="entry name" value="GDP-mannose pyrophosphatase NudK"/>
    <property type="match status" value="1"/>
</dbReference>
<dbReference type="GO" id="GO:0016818">
    <property type="term" value="F:hydrolase activity, acting on acid anhydrides, in phosphorus-containing anhydrides"/>
    <property type="evidence" value="ECO:0007669"/>
    <property type="project" value="InterPro"/>
</dbReference>
<dbReference type="PANTHER" id="PTHR11839">
    <property type="entry name" value="UDP/ADP-SUGAR PYROPHOSPHATASE"/>
    <property type="match status" value="1"/>
</dbReference>
<feature type="binding site" evidence="11">
    <location>
        <position position="90"/>
    </location>
    <ligand>
        <name>Mg(2+)</name>
        <dbReference type="ChEBI" id="CHEBI:18420"/>
        <label>1</label>
    </ligand>
</feature>
<dbReference type="RefSeq" id="WP_042727794.1">
    <property type="nucleotide sequence ID" value="NZ_JXNZ01000001.1"/>
</dbReference>
<reference evidence="14 15" key="1">
    <citation type="submission" date="2015-01" db="EMBL/GenBank/DDBJ databases">
        <title>Draft Genome Sequence of the Biocontrol and Plant Growth-Promoting Rhizobacteria (PGPR) Pseudomonas fluorescens UM270.</title>
        <authorList>
            <person name="Hernandez-Salmeron J.E."/>
            <person name="Santoyo G."/>
            <person name="Moreno-Hagelsieb G."/>
            <person name="Hernandez-Leon R."/>
        </authorList>
    </citation>
    <scope>NUCLEOTIDE SEQUENCE [LARGE SCALE GENOMIC DNA]</scope>
    <source>
        <strain evidence="14 15">UM270</strain>
    </source>
</reference>
<evidence type="ECO:0000256" key="3">
    <source>
        <dbReference type="ARBA" id="ARBA00007275"/>
    </source>
</evidence>
<evidence type="ECO:0000259" key="13">
    <source>
        <dbReference type="PROSITE" id="PS51462"/>
    </source>
</evidence>
<dbReference type="Pfam" id="PF00293">
    <property type="entry name" value="NUDIX"/>
    <property type="match status" value="1"/>
</dbReference>
<dbReference type="PROSITE" id="PS51462">
    <property type="entry name" value="NUDIX"/>
    <property type="match status" value="1"/>
</dbReference>
<accession>A0A0D0PLQ4</accession>
<dbReference type="InterPro" id="IPR015797">
    <property type="entry name" value="NUDIX_hydrolase-like_dom_sf"/>
</dbReference>
<dbReference type="GO" id="GO:0005829">
    <property type="term" value="C:cytosol"/>
    <property type="evidence" value="ECO:0007669"/>
    <property type="project" value="TreeGrafter"/>
</dbReference>
<organism evidence="14 15">
    <name type="scientific">Pseudomonas fluorescens</name>
    <dbReference type="NCBI Taxonomy" id="294"/>
    <lineage>
        <taxon>Bacteria</taxon>
        <taxon>Pseudomonadati</taxon>
        <taxon>Pseudomonadota</taxon>
        <taxon>Gammaproteobacteria</taxon>
        <taxon>Pseudomonadales</taxon>
        <taxon>Pseudomonadaceae</taxon>
        <taxon>Pseudomonas</taxon>
    </lineage>
</organism>
<evidence type="ECO:0000256" key="7">
    <source>
        <dbReference type="ARBA" id="ARBA00022801"/>
    </source>
</evidence>
<evidence type="ECO:0000313" key="15">
    <source>
        <dbReference type="Proteomes" id="UP000032101"/>
    </source>
</evidence>
<comment type="caution">
    <text evidence="14">The sequence shown here is derived from an EMBL/GenBank/DDBJ whole genome shotgun (WGS) entry which is preliminary data.</text>
</comment>
<dbReference type="PANTHER" id="PTHR11839:SF18">
    <property type="entry name" value="NUDIX HYDROLASE DOMAIN-CONTAINING PROTEIN"/>
    <property type="match status" value="1"/>
</dbReference>
<evidence type="ECO:0000256" key="5">
    <source>
        <dbReference type="ARBA" id="ARBA00016377"/>
    </source>
</evidence>
<keyword evidence="8 11" id="KW-0460">Magnesium</keyword>
<dbReference type="SUPFAM" id="SSF55811">
    <property type="entry name" value="Nudix"/>
    <property type="match status" value="1"/>
</dbReference>
<feature type="short sequence motif" description="Nudix box" evidence="12">
    <location>
        <begin position="91"/>
        <end position="112"/>
    </location>
</feature>
<sequence length="198" mass="22869">MTQATSIKDRVRIKHVEVLSDNWYVLRKATYDYLGRDGRWQQLTRETYDRGNGATILLYSKAKQTVVLTRQFRFPAFVNGYDDLLIETCAGLLDNDDPHTCIRKETQEETGYVIQDVRKVFEAFMSPGSVTERLHFFVGEYFDEDKRHEGGGLEEEGEEIEVLEMSLDQALGMVETGEICDAKTIMLLQYAKLHRLLD</sequence>
<keyword evidence="7" id="KW-0378">Hydrolase</keyword>